<evidence type="ECO:0000256" key="2">
    <source>
        <dbReference type="ARBA" id="ARBA00005194"/>
    </source>
</evidence>
<dbReference type="PANTHER" id="PTHR43159">
    <property type="entry name" value="ENOYL-[ACYL-CARRIER-PROTEIN] REDUCTASE"/>
    <property type="match status" value="1"/>
</dbReference>
<evidence type="ECO:0000256" key="6">
    <source>
        <dbReference type="ARBA" id="ARBA00023002"/>
    </source>
</evidence>
<feature type="binding site" evidence="13">
    <location>
        <position position="104"/>
    </location>
    <ligand>
        <name>substrate</name>
    </ligand>
</feature>
<evidence type="ECO:0000256" key="1">
    <source>
        <dbReference type="ARBA" id="ARBA00004746"/>
    </source>
</evidence>
<gene>
    <name evidence="16" type="primary">fabI</name>
    <name evidence="16" type="ORF">RINTU1_27060</name>
</gene>
<name>A0A6L2ZQS0_9ENTR</name>
<comment type="similarity">
    <text evidence="3 11">Belongs to the short-chain dehydrogenases/reductases (SDR) family. FabI subfamily.</text>
</comment>
<evidence type="ECO:0000256" key="3">
    <source>
        <dbReference type="ARBA" id="ARBA00009233"/>
    </source>
</evidence>
<dbReference type="UniPathway" id="UPA00094"/>
<keyword evidence="6 11" id="KW-0560">Oxidoreductase</keyword>
<feature type="binding site" evidence="14">
    <location>
        <begin position="64"/>
        <end position="65"/>
    </location>
    <ligand>
        <name>NAD(+)</name>
        <dbReference type="ChEBI" id="CHEBI:57540"/>
    </ligand>
</feature>
<evidence type="ECO:0000313" key="16">
    <source>
        <dbReference type="EMBL" id="GFN46902.1"/>
    </source>
</evidence>
<evidence type="ECO:0000313" key="17">
    <source>
        <dbReference type="Proteomes" id="UP000504714"/>
    </source>
</evidence>
<evidence type="ECO:0000256" key="10">
    <source>
        <dbReference type="ARBA" id="ARBA00025542"/>
    </source>
</evidence>
<feature type="active site" description="Proton acceptor" evidence="12">
    <location>
        <position position="165"/>
    </location>
</feature>
<feature type="active site" description="Proton acceptor" evidence="12">
    <location>
        <position position="155"/>
    </location>
</feature>
<dbReference type="Proteomes" id="UP000504714">
    <property type="component" value="Unassembled WGS sequence"/>
</dbReference>
<dbReference type="EC" id="1.3.1.9" evidence="11"/>
<evidence type="ECO:0000256" key="5">
    <source>
        <dbReference type="ARBA" id="ARBA00022832"/>
    </source>
</evidence>
<dbReference type="RefSeq" id="WP_176488481.1">
    <property type="nucleotide sequence ID" value="NZ_BLXO01000006.1"/>
</dbReference>
<feature type="binding site" evidence="14">
    <location>
        <begin position="201"/>
        <end position="205"/>
    </location>
    <ligand>
        <name>NAD(+)</name>
        <dbReference type="ChEBI" id="CHEBI:57540"/>
    </ligand>
</feature>
<dbReference type="CDD" id="cd05372">
    <property type="entry name" value="ENR_SDR"/>
    <property type="match status" value="1"/>
</dbReference>
<feature type="binding site" evidence="14">
    <location>
        <position position="40"/>
    </location>
    <ligand>
        <name>NAD(+)</name>
        <dbReference type="ChEBI" id="CHEBI:57540"/>
    </ligand>
</feature>
<evidence type="ECO:0000256" key="14">
    <source>
        <dbReference type="PIRSR" id="PIRSR000094-3"/>
    </source>
</evidence>
<feature type="binding site" evidence="14">
    <location>
        <position position="172"/>
    </location>
    <ligand>
        <name>NAD(+)</name>
        <dbReference type="ChEBI" id="CHEBI:57540"/>
    </ligand>
</feature>
<dbReference type="Pfam" id="PF13561">
    <property type="entry name" value="adh_short_C2"/>
    <property type="match status" value="1"/>
</dbReference>
<comment type="pathway">
    <text evidence="2">Lipid metabolism; fatty acid biosynthesis.</text>
</comment>
<feature type="binding site" evidence="14">
    <location>
        <position position="13"/>
    </location>
    <ligand>
        <name>NAD(+)</name>
        <dbReference type="ChEBI" id="CHEBI:57540"/>
    </ligand>
</feature>
<evidence type="ECO:0000256" key="7">
    <source>
        <dbReference type="ARBA" id="ARBA00023027"/>
    </source>
</evidence>
<evidence type="ECO:0000256" key="8">
    <source>
        <dbReference type="ARBA" id="ARBA00023098"/>
    </source>
</evidence>
<comment type="catalytic activity">
    <reaction evidence="11">
        <text>a 2,3-saturated acyl-[ACP] + NAD(+) = a (2E)-enoyl-[ACP] + NADH + H(+)</text>
        <dbReference type="Rhea" id="RHEA:10240"/>
        <dbReference type="Rhea" id="RHEA-COMP:9925"/>
        <dbReference type="Rhea" id="RHEA-COMP:9926"/>
        <dbReference type="ChEBI" id="CHEBI:15378"/>
        <dbReference type="ChEBI" id="CHEBI:57540"/>
        <dbReference type="ChEBI" id="CHEBI:57945"/>
        <dbReference type="ChEBI" id="CHEBI:78784"/>
        <dbReference type="ChEBI" id="CHEBI:78785"/>
        <dbReference type="EC" id="1.3.1.9"/>
    </reaction>
</comment>
<accession>A0A6L2ZQS0</accession>
<evidence type="ECO:0000256" key="12">
    <source>
        <dbReference type="PIRSR" id="PIRSR000094-1"/>
    </source>
</evidence>
<dbReference type="PIRSF" id="PIRSF000094">
    <property type="entry name" value="Enoyl-ACP_rdct"/>
    <property type="match status" value="1"/>
</dbReference>
<comment type="function">
    <text evidence="10">Catalyzes the reduction of a carbon-carbon double bond in an enoyl moiety that is covalently linked to an acyl carrier protein (ACP). Involved in the elongation cycle of fatty acid which are used in the lipid metabolism and in the biotin biosynthesis.</text>
</comment>
<keyword evidence="9 11" id="KW-0275">Fatty acid biosynthesis</keyword>
<evidence type="ECO:0000256" key="4">
    <source>
        <dbReference type="ARBA" id="ARBA00022516"/>
    </source>
</evidence>
<feature type="site" description="Involved in acyl-ACP binding" evidence="15">
    <location>
        <position position="210"/>
    </location>
</feature>
<protein>
    <recommendedName>
        <fullName evidence="11">Enoyl-[acyl-carrier-protein] reductase [NADH]</fullName>
        <ecNumber evidence="11">1.3.1.9</ecNumber>
    </recommendedName>
</protein>
<keyword evidence="8" id="KW-0443">Lipid metabolism</keyword>
<dbReference type="FunFam" id="3.40.50.720:FF:000054">
    <property type="entry name" value="Enoyl-[acyl-carrier-protein] reductase [NADH]"/>
    <property type="match status" value="1"/>
</dbReference>
<dbReference type="SUPFAM" id="SSF51735">
    <property type="entry name" value="NAD(P)-binding Rossmann-fold domains"/>
    <property type="match status" value="1"/>
</dbReference>
<comment type="caution">
    <text evidence="16">The sequence shown here is derived from an EMBL/GenBank/DDBJ whole genome shotgun (WGS) entry which is preliminary data.</text>
</comment>
<keyword evidence="5" id="KW-0276">Fatty acid metabolism</keyword>
<evidence type="ECO:0000256" key="9">
    <source>
        <dbReference type="ARBA" id="ARBA00023160"/>
    </source>
</evidence>
<dbReference type="NCBIfam" id="NF005938">
    <property type="entry name" value="PRK07984.1"/>
    <property type="match status" value="1"/>
</dbReference>
<keyword evidence="7 11" id="KW-0520">NAD</keyword>
<reference evidence="16 17" key="1">
    <citation type="submission" date="2020-06" db="EMBL/GenBank/DDBJ databases">
        <title>The genome sequence of Candidatus Regiella insecticola strain Tut.</title>
        <authorList>
            <person name="Nikoh N."/>
            <person name="Tsuchida T."/>
            <person name="Koga R."/>
            <person name="Oshima K."/>
            <person name="Hattori M."/>
            <person name="Fukatsu T."/>
        </authorList>
    </citation>
    <scope>NUCLEOTIDE SEQUENCE [LARGE SCALE GENOMIC DNA]</scope>
    <source>
        <strain evidence="16 17">Tut</strain>
    </source>
</reference>
<dbReference type="GO" id="GO:0009102">
    <property type="term" value="P:biotin biosynthetic process"/>
    <property type="evidence" value="ECO:0007669"/>
    <property type="project" value="UniProtKB-UniPathway"/>
</dbReference>
<organism evidence="16 17">
    <name type="scientific">Candidatus Regiella insecticola</name>
    <dbReference type="NCBI Taxonomy" id="138073"/>
    <lineage>
        <taxon>Bacteria</taxon>
        <taxon>Pseudomonadati</taxon>
        <taxon>Pseudomonadota</taxon>
        <taxon>Gammaproteobacteria</taxon>
        <taxon>Enterobacterales</taxon>
        <taxon>Enterobacteriaceae</taxon>
        <taxon>aphid secondary symbionts</taxon>
        <taxon>Candidatus Regiella</taxon>
    </lineage>
</organism>
<feature type="site" description="Involved in acyl-ACP binding" evidence="15">
    <location>
        <position position="214"/>
    </location>
</feature>
<dbReference type="GO" id="GO:0006633">
    <property type="term" value="P:fatty acid biosynthetic process"/>
    <property type="evidence" value="ECO:0007669"/>
    <property type="project" value="UniProtKB-UniPathway"/>
</dbReference>
<evidence type="ECO:0000256" key="11">
    <source>
        <dbReference type="PIRNR" id="PIRNR000094"/>
    </source>
</evidence>
<dbReference type="Gene3D" id="3.40.50.720">
    <property type="entry name" value="NAD(P)-binding Rossmann-like Domain"/>
    <property type="match status" value="1"/>
</dbReference>
<dbReference type="UniPathway" id="UPA00078"/>
<evidence type="ECO:0000256" key="15">
    <source>
        <dbReference type="PIRSR" id="PIRSR000094-4"/>
    </source>
</evidence>
<sequence length="280" mass="30547">MSFLKGKRILIAGLASKLSIAYGIAQKMHEQGAELAFTYQNDKLKQRVTDFAKKFNSTLIFPCDVAKDEEIKELFKKLKEIWLPKEEANKTNCFDGFVHSIAYAPKEQLDGDYVDAVTREGFNIAHDISAYSFVAMAKACRAMLNPNSALLTLSYLGAERTITNYNVMGLAKASLEANVRYMADSLGPDAIRVNAISAGPIRTLAASGIKDFKKMLAHCEKCTPLRRTVTIEDVGNAAAFLCSDLAGGITGEILHVDAGFNITAMGNMGNDELSQSAKKE</sequence>
<dbReference type="InterPro" id="IPR036291">
    <property type="entry name" value="NAD(P)-bd_dom_sf"/>
</dbReference>
<feature type="binding site" evidence="14">
    <location>
        <position position="101"/>
    </location>
    <ligand>
        <name>NAD(+)</name>
        <dbReference type="ChEBI" id="CHEBI:57540"/>
    </ligand>
</feature>
<feature type="site" description="Involved in acyl-ACP binding" evidence="15">
    <location>
        <position position="213"/>
    </location>
</feature>
<dbReference type="AlphaFoldDB" id="A0A6L2ZQS0"/>
<keyword evidence="4 11" id="KW-0444">Lipid biosynthesis</keyword>
<dbReference type="InterPro" id="IPR014358">
    <property type="entry name" value="Enoyl-ACP_Rdtase_NADH"/>
</dbReference>
<feature type="binding site" evidence="14">
    <location>
        <begin position="19"/>
        <end position="20"/>
    </location>
    <ligand>
        <name>NAD(+)</name>
        <dbReference type="ChEBI" id="CHEBI:57540"/>
    </ligand>
</feature>
<proteinExistence type="inferred from homology"/>
<dbReference type="InterPro" id="IPR002347">
    <property type="entry name" value="SDR_fam"/>
</dbReference>
<dbReference type="PRINTS" id="PR00081">
    <property type="entry name" value="GDHRDH"/>
</dbReference>
<dbReference type="GO" id="GO:0004318">
    <property type="term" value="F:enoyl-[acyl-carrier-protein] reductase (NADH) activity"/>
    <property type="evidence" value="ECO:0007669"/>
    <property type="project" value="UniProtKB-EC"/>
</dbReference>
<dbReference type="EMBL" id="BLXO01000006">
    <property type="protein sequence ID" value="GFN46902.1"/>
    <property type="molecule type" value="Genomic_DNA"/>
</dbReference>
<comment type="pathway">
    <text evidence="1">Cofactor biosynthesis; biotin biosynthesis.</text>
</comment>
<dbReference type="PANTHER" id="PTHR43159:SF2">
    <property type="entry name" value="ENOYL-[ACYL-CARRIER-PROTEIN] REDUCTASE [NADH], CHLOROPLASTIC"/>
    <property type="match status" value="1"/>
</dbReference>
<evidence type="ECO:0000256" key="13">
    <source>
        <dbReference type="PIRSR" id="PIRSR000094-2"/>
    </source>
</evidence>